<dbReference type="RefSeq" id="WP_188442039.1">
    <property type="nucleotide sequence ID" value="NZ_BMGK01000007.1"/>
</dbReference>
<keyword evidence="5" id="KW-1185">Reference proteome</keyword>
<dbReference type="InterPro" id="IPR026444">
    <property type="entry name" value="Secre_tail"/>
</dbReference>
<feature type="domain" description="Secretion system C-terminal sorting" evidence="3">
    <location>
        <begin position="238"/>
        <end position="295"/>
    </location>
</feature>
<evidence type="ECO:0000256" key="2">
    <source>
        <dbReference type="SAM" id="SignalP"/>
    </source>
</evidence>
<sequence length="303" mass="34445">MAIKFHFFKRTAFIFLIFSGFSVSSQSYTPLLDDLNEWQFTSCFSGCVTDVYFTDGDTLVNNKTYKILDGYHYINRNLLLRENSNEQKVYLTILEPQYTEDLLLYDFSMEVGETIEMLNPITPFPANGGFYVLDSIINLPLADGNEYRHFYFSPTPSNTISNTNAIWVEGMGSLSMINAPGGEPDVNNVGKVSCFFKNTEMFYSNLDSIDVCEPVHLDLNSFVRDDFKIQLISEAKKNHFSLVYAEKLTNLKLFDLSGKKLQTKSVQNQSTVYLDLSTVKSGLYILKATTTSSRPKTFKVVIQ</sequence>
<comment type="caution">
    <text evidence="4">The sequence shown here is derived from an EMBL/GenBank/DDBJ whole genome shotgun (WGS) entry which is preliminary data.</text>
</comment>
<dbReference type="NCBIfam" id="TIGR04183">
    <property type="entry name" value="Por_Secre_tail"/>
    <property type="match status" value="1"/>
</dbReference>
<evidence type="ECO:0000259" key="3">
    <source>
        <dbReference type="Pfam" id="PF18962"/>
    </source>
</evidence>
<proteinExistence type="predicted"/>
<dbReference type="Proteomes" id="UP000652231">
    <property type="component" value="Unassembled WGS sequence"/>
</dbReference>
<evidence type="ECO:0000256" key="1">
    <source>
        <dbReference type="ARBA" id="ARBA00022729"/>
    </source>
</evidence>
<feature type="signal peptide" evidence="2">
    <location>
        <begin position="1"/>
        <end position="25"/>
    </location>
</feature>
<name>A0A8J2YB35_9FLAO</name>
<protein>
    <recommendedName>
        <fullName evidence="3">Secretion system C-terminal sorting domain-containing protein</fullName>
    </recommendedName>
</protein>
<dbReference type="EMBL" id="BMGK01000007">
    <property type="protein sequence ID" value="GGD96169.1"/>
    <property type="molecule type" value="Genomic_DNA"/>
</dbReference>
<evidence type="ECO:0000313" key="4">
    <source>
        <dbReference type="EMBL" id="GGD96169.1"/>
    </source>
</evidence>
<reference evidence="4" key="1">
    <citation type="journal article" date="2014" name="Int. J. Syst. Evol. Microbiol.">
        <title>Complete genome sequence of Corynebacterium casei LMG S-19264T (=DSM 44701T), isolated from a smear-ripened cheese.</title>
        <authorList>
            <consortium name="US DOE Joint Genome Institute (JGI-PGF)"/>
            <person name="Walter F."/>
            <person name="Albersmeier A."/>
            <person name="Kalinowski J."/>
            <person name="Ruckert C."/>
        </authorList>
    </citation>
    <scope>NUCLEOTIDE SEQUENCE</scope>
    <source>
        <strain evidence="4">CGMCC 1.12924</strain>
    </source>
</reference>
<reference evidence="4" key="2">
    <citation type="submission" date="2020-09" db="EMBL/GenBank/DDBJ databases">
        <authorList>
            <person name="Sun Q."/>
            <person name="Zhou Y."/>
        </authorList>
    </citation>
    <scope>NUCLEOTIDE SEQUENCE</scope>
    <source>
        <strain evidence="4">CGMCC 1.12924</strain>
    </source>
</reference>
<keyword evidence="1 2" id="KW-0732">Signal</keyword>
<evidence type="ECO:0000313" key="5">
    <source>
        <dbReference type="Proteomes" id="UP000652231"/>
    </source>
</evidence>
<dbReference type="AlphaFoldDB" id="A0A8J2YB35"/>
<feature type="chain" id="PRO_5035289810" description="Secretion system C-terminal sorting domain-containing protein" evidence="2">
    <location>
        <begin position="26"/>
        <end position="303"/>
    </location>
</feature>
<dbReference type="Pfam" id="PF18962">
    <property type="entry name" value="Por_Secre_tail"/>
    <property type="match status" value="1"/>
</dbReference>
<gene>
    <name evidence="4" type="ORF">GCM10011312_19690</name>
</gene>
<organism evidence="4 5">
    <name type="scientific">Planktosalinus lacus</name>
    <dbReference type="NCBI Taxonomy" id="1526573"/>
    <lineage>
        <taxon>Bacteria</taxon>
        <taxon>Pseudomonadati</taxon>
        <taxon>Bacteroidota</taxon>
        <taxon>Flavobacteriia</taxon>
        <taxon>Flavobacteriales</taxon>
        <taxon>Flavobacteriaceae</taxon>
        <taxon>Planktosalinus</taxon>
    </lineage>
</organism>
<accession>A0A8J2YB35</accession>